<evidence type="ECO:0000313" key="2">
    <source>
        <dbReference type="Proteomes" id="UP000824005"/>
    </source>
</evidence>
<comment type="caution">
    <text evidence="1">The sequence shown here is derived from an EMBL/GenBank/DDBJ whole genome shotgun (WGS) entry which is preliminary data.</text>
</comment>
<reference evidence="1" key="1">
    <citation type="journal article" date="2021" name="PeerJ">
        <title>Extensive microbial diversity within the chicken gut microbiome revealed by metagenomics and culture.</title>
        <authorList>
            <person name="Gilroy R."/>
            <person name="Ravi A."/>
            <person name="Getino M."/>
            <person name="Pursley I."/>
            <person name="Horton D.L."/>
            <person name="Alikhan N.F."/>
            <person name="Baker D."/>
            <person name="Gharbi K."/>
            <person name="Hall N."/>
            <person name="Watson M."/>
            <person name="Adriaenssens E.M."/>
            <person name="Foster-Nyarko E."/>
            <person name="Jarju S."/>
            <person name="Secka A."/>
            <person name="Antonio M."/>
            <person name="Oren A."/>
            <person name="Chaudhuri R.R."/>
            <person name="La Ragione R."/>
            <person name="Hildebrand F."/>
            <person name="Pallen M.J."/>
        </authorList>
    </citation>
    <scope>NUCLEOTIDE SEQUENCE</scope>
    <source>
        <strain evidence="1">ChiGjej1B1-98</strain>
    </source>
</reference>
<proteinExistence type="predicted"/>
<organism evidence="1 2">
    <name type="scientific">Candidatus Agrococcus pullicola</name>
    <dbReference type="NCBI Taxonomy" id="2838429"/>
    <lineage>
        <taxon>Bacteria</taxon>
        <taxon>Bacillati</taxon>
        <taxon>Actinomycetota</taxon>
        <taxon>Actinomycetes</taxon>
        <taxon>Micrococcales</taxon>
        <taxon>Microbacteriaceae</taxon>
        <taxon>Agrococcus</taxon>
    </lineage>
</organism>
<sequence length="68" mass="7455">MSTRNLPEQIGDLPRIGRPAASALLEINVTTMEQVSQMSDAELLALHGFGPKALRILREAQRTDDGRP</sequence>
<dbReference type="EMBL" id="DXDC01000351">
    <property type="protein sequence ID" value="HIY66910.1"/>
    <property type="molecule type" value="Genomic_DNA"/>
</dbReference>
<evidence type="ECO:0008006" key="3">
    <source>
        <dbReference type="Google" id="ProtNLM"/>
    </source>
</evidence>
<dbReference type="InterPro" id="IPR010994">
    <property type="entry name" value="RuvA_2-like"/>
</dbReference>
<dbReference type="SUPFAM" id="SSF47781">
    <property type="entry name" value="RuvA domain 2-like"/>
    <property type="match status" value="1"/>
</dbReference>
<protein>
    <recommendedName>
        <fullName evidence="3">DNA-binding protein</fullName>
    </recommendedName>
</protein>
<dbReference type="Gene3D" id="1.10.150.20">
    <property type="entry name" value="5' to 3' exonuclease, C-terminal subdomain"/>
    <property type="match status" value="1"/>
</dbReference>
<reference evidence="1" key="2">
    <citation type="submission" date="2021-04" db="EMBL/GenBank/DDBJ databases">
        <authorList>
            <person name="Gilroy R."/>
        </authorList>
    </citation>
    <scope>NUCLEOTIDE SEQUENCE</scope>
    <source>
        <strain evidence="1">ChiGjej1B1-98</strain>
    </source>
</reference>
<accession>A0A9D1YWK2</accession>
<evidence type="ECO:0000313" key="1">
    <source>
        <dbReference type="EMBL" id="HIY66910.1"/>
    </source>
</evidence>
<dbReference type="Proteomes" id="UP000824005">
    <property type="component" value="Unassembled WGS sequence"/>
</dbReference>
<dbReference type="AlphaFoldDB" id="A0A9D1YWK2"/>
<name>A0A9D1YWK2_9MICO</name>
<gene>
    <name evidence="1" type="ORF">H9830_11620</name>
</gene>